<dbReference type="SUPFAM" id="SSF50475">
    <property type="entry name" value="FMN-binding split barrel"/>
    <property type="match status" value="1"/>
</dbReference>
<sequence>MDHSKMKTEDYLNYLKNEIHSTVFATVDENGNPVTRVIDIMLVKETKLYFLTAISKPFYKQLKMNPVVSITGIEGETSMESFSITLQGRVNEIGSTYLDEIFEKNPYMAKIYPSVEDRNVLRVFEIYKGVMSIFDLSKKPIYQNVKSFG</sequence>
<keyword evidence="3" id="KW-1185">Reference proteome</keyword>
<name>A0ABV3MG48_9ENTE</name>
<dbReference type="Gene3D" id="2.30.110.10">
    <property type="entry name" value="Electron Transport, Fmn-binding Protein, Chain A"/>
    <property type="match status" value="1"/>
</dbReference>
<feature type="domain" description="Pyridoxamine 5'-phosphate oxidase N-terminal" evidence="1">
    <location>
        <begin position="15"/>
        <end position="119"/>
    </location>
</feature>
<accession>A0ABV3MG48</accession>
<evidence type="ECO:0000313" key="3">
    <source>
        <dbReference type="Proteomes" id="UP001554047"/>
    </source>
</evidence>
<dbReference type="GeneID" id="91576378"/>
<dbReference type="Proteomes" id="UP001554047">
    <property type="component" value="Unassembled WGS sequence"/>
</dbReference>
<dbReference type="RefSeq" id="WP_016620089.1">
    <property type="nucleotide sequence ID" value="NZ_JARJAP010000024.1"/>
</dbReference>
<dbReference type="Pfam" id="PF01243">
    <property type="entry name" value="PNPOx_N"/>
    <property type="match status" value="1"/>
</dbReference>
<dbReference type="InterPro" id="IPR012349">
    <property type="entry name" value="Split_barrel_FMN-bd"/>
</dbReference>
<comment type="caution">
    <text evidence="2">The sequence shown here is derived from an EMBL/GenBank/DDBJ whole genome shotgun (WGS) entry which is preliminary data.</text>
</comment>
<dbReference type="InterPro" id="IPR011576">
    <property type="entry name" value="Pyridox_Oxase_N"/>
</dbReference>
<reference evidence="2 3" key="1">
    <citation type="submission" date="2024-05" db="EMBL/GenBank/DDBJ databases">
        <title>Human gut microbiome strain richness.</title>
        <authorList>
            <person name="Chen-Liaw A."/>
        </authorList>
    </citation>
    <scope>NUCLEOTIDE SEQUENCE [LARGE SCALE GENOMIC DNA]</scope>
    <source>
        <strain evidence="2 3">J1100102st1_G3_J1100102_180507</strain>
    </source>
</reference>
<gene>
    <name evidence="2" type="ORF">AB1I55_12450</name>
</gene>
<evidence type="ECO:0000313" key="2">
    <source>
        <dbReference type="EMBL" id="MEW3466901.1"/>
    </source>
</evidence>
<dbReference type="EMBL" id="JBFDTB010000021">
    <property type="protein sequence ID" value="MEW3466901.1"/>
    <property type="molecule type" value="Genomic_DNA"/>
</dbReference>
<protein>
    <submittedName>
        <fullName evidence="2">Pyridoxamine 5'-phosphate oxidase family protein</fullName>
    </submittedName>
</protein>
<proteinExistence type="predicted"/>
<organism evidence="2 3">
    <name type="scientific">Enterococcus entomosocium</name>
    <dbReference type="NCBI Taxonomy" id="3034352"/>
    <lineage>
        <taxon>Bacteria</taxon>
        <taxon>Bacillati</taxon>
        <taxon>Bacillota</taxon>
        <taxon>Bacilli</taxon>
        <taxon>Lactobacillales</taxon>
        <taxon>Enterococcaceae</taxon>
        <taxon>Enterococcus</taxon>
    </lineage>
</organism>
<evidence type="ECO:0000259" key="1">
    <source>
        <dbReference type="Pfam" id="PF01243"/>
    </source>
</evidence>